<reference evidence="1 2" key="1">
    <citation type="journal article" date="2019" name="ISME J.">
        <title>Insights into ecological role of a new deltaproteobacterial order Candidatus Acidulodesulfobacterales by metagenomics and metatranscriptomics.</title>
        <authorList>
            <person name="Tan S."/>
            <person name="Liu J."/>
            <person name="Fang Y."/>
            <person name="Hedlund B.P."/>
            <person name="Lian Z.H."/>
            <person name="Huang L.Y."/>
            <person name="Li J.T."/>
            <person name="Huang L.N."/>
            <person name="Li W.J."/>
            <person name="Jiang H.C."/>
            <person name="Dong H.L."/>
            <person name="Shu W.S."/>
        </authorList>
    </citation>
    <scope>NUCLEOTIDE SEQUENCE [LARGE SCALE GENOMIC DNA]</scope>
    <source>
        <strain evidence="1">AP1</strain>
    </source>
</reference>
<dbReference type="Gene3D" id="1.20.5.340">
    <property type="match status" value="1"/>
</dbReference>
<evidence type="ECO:0000313" key="1">
    <source>
        <dbReference type="EMBL" id="RZD19262.1"/>
    </source>
</evidence>
<proteinExistence type="predicted"/>
<dbReference type="EMBL" id="SGBB01000002">
    <property type="protein sequence ID" value="RZD19262.1"/>
    <property type="molecule type" value="Genomic_DNA"/>
</dbReference>
<organism evidence="1 2">
    <name type="scientific">Candidatus Acididesulfobacter diazotrophicus</name>
    <dbReference type="NCBI Taxonomy" id="2597226"/>
    <lineage>
        <taxon>Bacteria</taxon>
        <taxon>Deltaproteobacteria</taxon>
        <taxon>Candidatus Acidulodesulfobacterales</taxon>
        <taxon>Candidatus Acididesulfobacter</taxon>
    </lineage>
</organism>
<gene>
    <name evidence="1" type="ORF">EVG15_02165</name>
</gene>
<comment type="caution">
    <text evidence="1">The sequence shown here is derived from an EMBL/GenBank/DDBJ whole genome shotgun (WGS) entry which is preliminary data.</text>
</comment>
<name>A0A519BPR9_9DELT</name>
<dbReference type="Proteomes" id="UP000319296">
    <property type="component" value="Unassembled WGS sequence"/>
</dbReference>
<sequence length="60" mass="6796">MDAIFFDTLQYSKKLMGGGFTQEQAETQAVALTEAIKSSVFSGEITVQFEEKLKRIKKNY</sequence>
<protein>
    <submittedName>
        <fullName evidence="1">Uncharacterized protein</fullName>
    </submittedName>
</protein>
<accession>A0A519BPR9</accession>
<dbReference type="AlphaFoldDB" id="A0A519BPR9"/>
<evidence type="ECO:0000313" key="2">
    <source>
        <dbReference type="Proteomes" id="UP000319296"/>
    </source>
</evidence>